<comment type="similarity">
    <text evidence="1 9">Belongs to the YIF1 family.</text>
</comment>
<dbReference type="GO" id="GO:0000139">
    <property type="term" value="C:Golgi membrane"/>
    <property type="evidence" value="ECO:0007669"/>
    <property type="project" value="UniProtKB-SubCell"/>
</dbReference>
<reference evidence="11 12" key="1">
    <citation type="submission" date="2011-02" db="EMBL/GenBank/DDBJ databases">
        <title>The Genome Sequence of Sphaeroforma arctica JP610.</title>
        <authorList>
            <consortium name="The Broad Institute Genome Sequencing Platform"/>
            <person name="Russ C."/>
            <person name="Cuomo C."/>
            <person name="Young S.K."/>
            <person name="Zeng Q."/>
            <person name="Gargeya S."/>
            <person name="Alvarado L."/>
            <person name="Berlin A."/>
            <person name="Chapman S.B."/>
            <person name="Chen Z."/>
            <person name="Freedman E."/>
            <person name="Gellesch M."/>
            <person name="Goldberg J."/>
            <person name="Griggs A."/>
            <person name="Gujja S."/>
            <person name="Heilman E."/>
            <person name="Heiman D."/>
            <person name="Howarth C."/>
            <person name="Mehta T."/>
            <person name="Neiman D."/>
            <person name="Pearson M."/>
            <person name="Roberts A."/>
            <person name="Saif S."/>
            <person name="Shea T."/>
            <person name="Shenoy N."/>
            <person name="Sisk P."/>
            <person name="Stolte C."/>
            <person name="Sykes S."/>
            <person name="White J."/>
            <person name="Yandava C."/>
            <person name="Burger G."/>
            <person name="Gray M.W."/>
            <person name="Holland P.W.H."/>
            <person name="King N."/>
            <person name="Lang F.B.F."/>
            <person name="Roger A.J."/>
            <person name="Ruiz-Trillo I."/>
            <person name="Haas B."/>
            <person name="Nusbaum C."/>
            <person name="Birren B."/>
        </authorList>
    </citation>
    <scope>NUCLEOTIDE SEQUENCE [LARGE SCALE GENOMIC DNA]</scope>
    <source>
        <strain evidence="11 12">JP610</strain>
    </source>
</reference>
<feature type="transmembrane region" description="Helical" evidence="9">
    <location>
        <begin position="234"/>
        <end position="254"/>
    </location>
</feature>
<evidence type="ECO:0000256" key="9">
    <source>
        <dbReference type="RuleBase" id="RU368073"/>
    </source>
</evidence>
<dbReference type="GO" id="GO:0006888">
    <property type="term" value="P:endoplasmic reticulum to Golgi vesicle-mediated transport"/>
    <property type="evidence" value="ECO:0007669"/>
    <property type="project" value="UniProtKB-UniRule"/>
</dbReference>
<dbReference type="GO" id="GO:0030134">
    <property type="term" value="C:COPII-coated ER to Golgi transport vesicle"/>
    <property type="evidence" value="ECO:0007669"/>
    <property type="project" value="TreeGrafter"/>
</dbReference>
<evidence type="ECO:0000256" key="7">
    <source>
        <dbReference type="ARBA" id="ARBA00023034"/>
    </source>
</evidence>
<keyword evidence="12" id="KW-1185">Reference proteome</keyword>
<keyword evidence="7 9" id="KW-0333">Golgi apparatus</keyword>
<evidence type="ECO:0000256" key="10">
    <source>
        <dbReference type="SAM" id="MobiDB-lite"/>
    </source>
</evidence>
<feature type="compositionally biased region" description="Low complexity" evidence="10">
    <location>
        <begin position="59"/>
        <end position="69"/>
    </location>
</feature>
<dbReference type="eggNOG" id="KOG3094">
    <property type="taxonomic scope" value="Eukaryota"/>
</dbReference>
<feature type="compositionally biased region" description="Gly residues" evidence="10">
    <location>
        <begin position="18"/>
        <end position="29"/>
    </location>
</feature>
<evidence type="ECO:0000256" key="5">
    <source>
        <dbReference type="ARBA" id="ARBA00022927"/>
    </source>
</evidence>
<dbReference type="GO" id="GO:0005793">
    <property type="term" value="C:endoplasmic reticulum-Golgi intermediate compartment"/>
    <property type="evidence" value="ECO:0007669"/>
    <property type="project" value="UniProtKB-UniRule"/>
</dbReference>
<dbReference type="Pfam" id="PF03878">
    <property type="entry name" value="YIF1"/>
    <property type="match status" value="1"/>
</dbReference>
<keyword evidence="4 9" id="KW-0256">Endoplasmic reticulum</keyword>
<dbReference type="RefSeq" id="XP_014154636.1">
    <property type="nucleotide sequence ID" value="XM_014299161.1"/>
</dbReference>
<evidence type="ECO:0000256" key="2">
    <source>
        <dbReference type="ARBA" id="ARBA00022448"/>
    </source>
</evidence>
<dbReference type="PANTHER" id="PTHR14083:SF0">
    <property type="entry name" value="YIP1D-INTERACTING FACTOR 1, ISOFORM C"/>
    <property type="match status" value="1"/>
</dbReference>
<dbReference type="PANTHER" id="PTHR14083">
    <property type="entry name" value="YIP1 INTERACTING FACTOR HOMOLOG YIF1 PROTEIN"/>
    <property type="match status" value="1"/>
</dbReference>
<name>A0A0L0FVS0_9EUKA</name>
<feature type="compositionally biased region" description="Polar residues" evidence="10">
    <location>
        <begin position="36"/>
        <end position="45"/>
    </location>
</feature>
<accession>A0A0L0FVS0</accession>
<proteinExistence type="inferred from homology"/>
<dbReference type="OrthoDB" id="337750at2759"/>
<evidence type="ECO:0000256" key="4">
    <source>
        <dbReference type="ARBA" id="ARBA00022824"/>
    </source>
</evidence>
<keyword evidence="3 9" id="KW-0812">Transmembrane</keyword>
<comment type="subcellular location">
    <subcellularLocation>
        <location evidence="9">Endoplasmic reticulum membrane</location>
        <topology evidence="9">Multi-pass membrane protein</topology>
    </subcellularLocation>
    <subcellularLocation>
        <location evidence="9">Golgi apparatus membrane</location>
        <topology evidence="9">Multi-pass membrane protein</topology>
    </subcellularLocation>
</comment>
<sequence>MYGNVNGGMYGQNHNGGGFGTSGGMGGNFGQPPNPAQAQRPSSLSPAHMQPPHFQPLPQQIRPHTQQQQAHAPAGSESLNGPGFEQMASLVHNPMFSSMAANVTDWDAKKADVERNVTKLRFYFQVSNAYVLNKMKLIVFPWLHKDWSRRLSHEGQFLNPRDDINAPDLYIPAMSYVTFVVLTGIYYGHQGTFEPEKLGIVASSMLVWLILEVLVVFGGFYLLSVTANYSWLDIVSYCGYKYTAMIMALAAFMVGGITPYYCVMGYAGLAVVVFWLRTLRHVLNPAVPDSMHTHTNAKASNTFVLVISALQGAMIYFLTNL</sequence>
<evidence type="ECO:0000256" key="1">
    <source>
        <dbReference type="ARBA" id="ARBA00009727"/>
    </source>
</evidence>
<dbReference type="InterPro" id="IPR005578">
    <property type="entry name" value="Yif1_fam"/>
</dbReference>
<evidence type="ECO:0000256" key="3">
    <source>
        <dbReference type="ARBA" id="ARBA00022692"/>
    </source>
</evidence>
<feature type="transmembrane region" description="Helical" evidence="9">
    <location>
        <begin position="169"/>
        <end position="188"/>
    </location>
</feature>
<dbReference type="GO" id="GO:0005789">
    <property type="term" value="C:endoplasmic reticulum membrane"/>
    <property type="evidence" value="ECO:0007669"/>
    <property type="project" value="UniProtKB-SubCell"/>
</dbReference>
<protein>
    <recommendedName>
        <fullName evidence="9">Protein YIF1</fullName>
    </recommendedName>
</protein>
<evidence type="ECO:0000313" key="11">
    <source>
        <dbReference type="EMBL" id="KNC80734.1"/>
    </source>
</evidence>
<dbReference type="STRING" id="667725.A0A0L0FVS0"/>
<keyword evidence="5 9" id="KW-0653">Protein transport</keyword>
<feature type="transmembrane region" description="Helical" evidence="9">
    <location>
        <begin position="299"/>
        <end position="318"/>
    </location>
</feature>
<dbReference type="Proteomes" id="UP000054560">
    <property type="component" value="Unassembled WGS sequence"/>
</dbReference>
<keyword evidence="2 9" id="KW-0813">Transport</keyword>
<comment type="function">
    <text evidence="9">Has a role in transport between endoplasmic reticulum and Golgi.</text>
</comment>
<feature type="transmembrane region" description="Helical" evidence="9">
    <location>
        <begin position="200"/>
        <end position="222"/>
    </location>
</feature>
<organism evidence="11 12">
    <name type="scientific">Sphaeroforma arctica JP610</name>
    <dbReference type="NCBI Taxonomy" id="667725"/>
    <lineage>
        <taxon>Eukaryota</taxon>
        <taxon>Ichthyosporea</taxon>
        <taxon>Ichthyophonida</taxon>
        <taxon>Sphaeroforma</taxon>
    </lineage>
</organism>
<dbReference type="GeneID" id="25907421"/>
<keyword evidence="8 9" id="KW-0472">Membrane</keyword>
<dbReference type="EMBL" id="KQ242115">
    <property type="protein sequence ID" value="KNC80734.1"/>
    <property type="molecule type" value="Genomic_DNA"/>
</dbReference>
<dbReference type="AlphaFoldDB" id="A0A0L0FVS0"/>
<evidence type="ECO:0000256" key="6">
    <source>
        <dbReference type="ARBA" id="ARBA00022989"/>
    </source>
</evidence>
<evidence type="ECO:0000256" key="8">
    <source>
        <dbReference type="ARBA" id="ARBA00023136"/>
    </source>
</evidence>
<feature type="region of interest" description="Disordered" evidence="10">
    <location>
        <begin position="18"/>
        <end position="84"/>
    </location>
</feature>
<dbReference type="GO" id="GO:0015031">
    <property type="term" value="P:protein transport"/>
    <property type="evidence" value="ECO:0007669"/>
    <property type="project" value="UniProtKB-KW"/>
</dbReference>
<gene>
    <name evidence="11" type="ORF">SARC_06917</name>
</gene>
<keyword evidence="6 9" id="KW-1133">Transmembrane helix</keyword>
<evidence type="ECO:0000313" key="12">
    <source>
        <dbReference type="Proteomes" id="UP000054560"/>
    </source>
</evidence>